<evidence type="ECO:0000259" key="4">
    <source>
        <dbReference type="PROSITE" id="PS50111"/>
    </source>
</evidence>
<dbReference type="SUPFAM" id="SSF58104">
    <property type="entry name" value="Methyl-accepting chemotaxis protein (MCP) signaling domain"/>
    <property type="match status" value="1"/>
</dbReference>
<dbReference type="GO" id="GO:0007165">
    <property type="term" value="P:signal transduction"/>
    <property type="evidence" value="ECO:0007669"/>
    <property type="project" value="UniProtKB-KW"/>
</dbReference>
<evidence type="ECO:0000256" key="1">
    <source>
        <dbReference type="ARBA" id="ARBA00023224"/>
    </source>
</evidence>
<name>A0A845F6B9_9BACI</name>
<feature type="coiled-coil region" evidence="3">
    <location>
        <begin position="253"/>
        <end position="280"/>
    </location>
</feature>
<gene>
    <name evidence="5" type="ORF">GLW00_00920</name>
</gene>
<dbReference type="SMART" id="SM00283">
    <property type="entry name" value="MA"/>
    <property type="match status" value="1"/>
</dbReference>
<comment type="caution">
    <text evidence="5">The sequence shown here is derived from an EMBL/GenBank/DDBJ whole genome shotgun (WGS) entry which is preliminary data.</text>
</comment>
<dbReference type="CDD" id="cd11386">
    <property type="entry name" value="MCP_signal"/>
    <property type="match status" value="1"/>
</dbReference>
<proteinExistence type="predicted"/>
<dbReference type="Gene3D" id="1.10.490.10">
    <property type="entry name" value="Globins"/>
    <property type="match status" value="1"/>
</dbReference>
<dbReference type="EMBL" id="WMFA01000001">
    <property type="protein sequence ID" value="MYL69388.1"/>
    <property type="molecule type" value="Genomic_DNA"/>
</dbReference>
<protein>
    <submittedName>
        <fullName evidence="5">Globin-coupled sensor protein</fullName>
    </submittedName>
</protein>
<dbReference type="GO" id="GO:0016020">
    <property type="term" value="C:membrane"/>
    <property type="evidence" value="ECO:0007669"/>
    <property type="project" value="InterPro"/>
</dbReference>
<dbReference type="Proteomes" id="UP000450457">
    <property type="component" value="Unassembled WGS sequence"/>
</dbReference>
<dbReference type="InterPro" id="IPR012292">
    <property type="entry name" value="Globin/Proto"/>
</dbReference>
<dbReference type="Gene3D" id="1.10.287.950">
    <property type="entry name" value="Methyl-accepting chemotaxis protein"/>
    <property type="match status" value="1"/>
</dbReference>
<keyword evidence="3" id="KW-0175">Coiled coil</keyword>
<dbReference type="PANTHER" id="PTHR32089:SF118">
    <property type="entry name" value="HEME-BASED AEROTACTIC TRANSDUCER HEMAT"/>
    <property type="match status" value="1"/>
</dbReference>
<dbReference type="GO" id="GO:0019825">
    <property type="term" value="F:oxygen binding"/>
    <property type="evidence" value="ECO:0007669"/>
    <property type="project" value="InterPro"/>
</dbReference>
<evidence type="ECO:0000256" key="3">
    <source>
        <dbReference type="SAM" id="Coils"/>
    </source>
</evidence>
<evidence type="ECO:0000256" key="2">
    <source>
        <dbReference type="PROSITE-ProRule" id="PRU00284"/>
    </source>
</evidence>
<evidence type="ECO:0000313" key="6">
    <source>
        <dbReference type="Proteomes" id="UP000450457"/>
    </source>
</evidence>
<dbReference type="Pfam" id="PF11563">
    <property type="entry name" value="Protoglobin"/>
    <property type="match status" value="1"/>
</dbReference>
<sequence length="429" mass="48390">MHMGLFMTKKKEVVRPLGEGYTGVINIPEDSDLHTQFEMVHLKEQDLAILQSLKPIISNHIDQIVPQFYKNLEHEPSLERIINDHSSVDRLKQTLKVHIKEMFNGTIDTTFIEKRKRIAAVHLKIGLEPKWYMSAFQDLLLSFMDIYEQDLPREHFGEATRATTKILNIEQQLVLEMYQEEAKELRQIEVERREEAYRRVDQLSEEVAAVSQQASASTEQLTEQTDKIVGDSKKGSQVAQQVEQQSMDGKQRLEIQQKQMNQIQENINEISGDMEKLKHVAEEISKIVTIVSSIAEQTNLLSLNASIEAARAGEHGAGFTVVANEVRKLSEQTQNSVAEVSDLISTTSGQIHNVSSNVGNINTMISEGADSMGQINQFFTEIVSAMGQNKMYNAGIEAELEQFAQVIEEINDAVYKVAASSQQLTELTD</sequence>
<dbReference type="GO" id="GO:0020037">
    <property type="term" value="F:heme binding"/>
    <property type="evidence" value="ECO:0007669"/>
    <property type="project" value="InterPro"/>
</dbReference>
<dbReference type="InterPro" id="IPR004089">
    <property type="entry name" value="MCPsignal_dom"/>
</dbReference>
<feature type="domain" description="Methyl-accepting transducer" evidence="4">
    <location>
        <begin position="182"/>
        <end position="418"/>
    </location>
</feature>
<feature type="coiled-coil region" evidence="3">
    <location>
        <begin position="175"/>
        <end position="220"/>
    </location>
</feature>
<dbReference type="InterPro" id="IPR009050">
    <property type="entry name" value="Globin-like_sf"/>
</dbReference>
<dbReference type="SUPFAM" id="SSF46458">
    <property type="entry name" value="Globin-like"/>
    <property type="match status" value="1"/>
</dbReference>
<dbReference type="PANTHER" id="PTHR32089">
    <property type="entry name" value="METHYL-ACCEPTING CHEMOTAXIS PROTEIN MCPB"/>
    <property type="match status" value="1"/>
</dbReference>
<dbReference type="AlphaFoldDB" id="A0A845F6B9"/>
<organism evidence="5 6">
    <name type="scientific">Halobacillus litoralis</name>
    <dbReference type="NCBI Taxonomy" id="45668"/>
    <lineage>
        <taxon>Bacteria</taxon>
        <taxon>Bacillati</taxon>
        <taxon>Bacillota</taxon>
        <taxon>Bacilli</taxon>
        <taxon>Bacillales</taxon>
        <taxon>Bacillaceae</taxon>
        <taxon>Halobacillus</taxon>
    </lineage>
</organism>
<evidence type="ECO:0000313" key="5">
    <source>
        <dbReference type="EMBL" id="MYL69388.1"/>
    </source>
</evidence>
<dbReference type="CDD" id="cd01068">
    <property type="entry name" value="globin_sensor"/>
    <property type="match status" value="1"/>
</dbReference>
<dbReference type="InterPro" id="IPR044398">
    <property type="entry name" value="Globin-sensor_dom"/>
</dbReference>
<dbReference type="InterPro" id="IPR039379">
    <property type="entry name" value="Protoglobin_sensor_dom"/>
</dbReference>
<accession>A0A845F6B9</accession>
<keyword evidence="1 2" id="KW-0807">Transducer</keyword>
<reference evidence="5 6" key="1">
    <citation type="submission" date="2019-11" db="EMBL/GenBank/DDBJ databases">
        <title>Genome sequences of 17 halophilic strains isolated from different environments.</title>
        <authorList>
            <person name="Furrow R.E."/>
        </authorList>
    </citation>
    <scope>NUCLEOTIDE SEQUENCE [LARGE SCALE GENOMIC DNA]</scope>
    <source>
        <strain evidence="5 6">SL-4</strain>
    </source>
</reference>
<dbReference type="PROSITE" id="PS50111">
    <property type="entry name" value="CHEMOTAXIS_TRANSDUC_2"/>
    <property type="match status" value="1"/>
</dbReference>
<dbReference type="Pfam" id="PF00015">
    <property type="entry name" value="MCPsignal"/>
    <property type="match status" value="1"/>
</dbReference>